<dbReference type="GO" id="GO:0006488">
    <property type="term" value="P:dolichol-linked oligosaccharide biosynthetic process"/>
    <property type="evidence" value="ECO:0007669"/>
    <property type="project" value="InterPro"/>
</dbReference>
<keyword evidence="3" id="KW-0256">Endoplasmic reticulum</keyword>
<dbReference type="Gene3D" id="3.40.50.2000">
    <property type="entry name" value="Glycogen Phosphorylase B"/>
    <property type="match status" value="1"/>
</dbReference>
<protein>
    <submittedName>
        <fullName evidence="7">Oligosaccharide biosynthesis protein Alg14 like</fullName>
    </submittedName>
</protein>
<dbReference type="PANTHER" id="PTHR12154:SF4">
    <property type="entry name" value="UDP-N-ACETYLGLUCOSAMINE TRANSFERASE SUBUNIT ALG14 HOMOLOG"/>
    <property type="match status" value="1"/>
</dbReference>
<proteinExistence type="predicted"/>
<keyword evidence="8" id="KW-1185">Reference proteome</keyword>
<sequence>MKKVLFICSTGGHLEEMLTLRPLFSKYKSIFVTENNVRGKQLNLDIPVYFVRFGTRRHLLAYLFIFSWNIVKEFFIFLRFMPDVVITTGAHTSVPMVYFAKLFKKKVVYIESVARVHSKSFTGKLIEKKVDKLIVQWKEMEDVYENGEYHGQLL</sequence>
<keyword evidence="2 6" id="KW-0812">Transmembrane</keyword>
<evidence type="ECO:0000313" key="7">
    <source>
        <dbReference type="EMBL" id="SKA09263.1"/>
    </source>
</evidence>
<accession>A0A1T4QZV6</accession>
<evidence type="ECO:0000256" key="6">
    <source>
        <dbReference type="SAM" id="Phobius"/>
    </source>
</evidence>
<dbReference type="Pfam" id="PF08660">
    <property type="entry name" value="Alg14"/>
    <property type="match status" value="1"/>
</dbReference>
<dbReference type="Proteomes" id="UP000190328">
    <property type="component" value="Unassembled WGS sequence"/>
</dbReference>
<dbReference type="OrthoDB" id="555447at2"/>
<evidence type="ECO:0000313" key="8">
    <source>
        <dbReference type="Proteomes" id="UP000190328"/>
    </source>
</evidence>
<dbReference type="InterPro" id="IPR013969">
    <property type="entry name" value="Oligosacch_biosynth_Alg14"/>
</dbReference>
<dbReference type="GO" id="GO:0004577">
    <property type="term" value="F:N-acetylglucosaminyldiphosphodolichol N-acetylglucosaminyltransferase activity"/>
    <property type="evidence" value="ECO:0007669"/>
    <property type="project" value="TreeGrafter"/>
</dbReference>
<keyword evidence="5 6" id="KW-0472">Membrane</keyword>
<evidence type="ECO:0000256" key="4">
    <source>
        <dbReference type="ARBA" id="ARBA00022989"/>
    </source>
</evidence>
<dbReference type="NCBIfam" id="NF041549">
    <property type="entry name" value="PssD"/>
    <property type="match status" value="1"/>
</dbReference>
<dbReference type="AlphaFoldDB" id="A0A1T4QZV6"/>
<evidence type="ECO:0000256" key="3">
    <source>
        <dbReference type="ARBA" id="ARBA00022824"/>
    </source>
</evidence>
<name>A0A1T4QZV6_9ENTE</name>
<evidence type="ECO:0000256" key="2">
    <source>
        <dbReference type="ARBA" id="ARBA00022692"/>
    </source>
</evidence>
<dbReference type="STRING" id="263852.SAMN02745116_02389"/>
<keyword evidence="4 6" id="KW-1133">Transmembrane helix</keyword>
<dbReference type="SUPFAM" id="SSF53756">
    <property type="entry name" value="UDP-Glycosyltransferase/glycogen phosphorylase"/>
    <property type="match status" value="1"/>
</dbReference>
<gene>
    <name evidence="7" type="ORF">SAMN02745116_02389</name>
</gene>
<evidence type="ECO:0000256" key="1">
    <source>
        <dbReference type="ARBA" id="ARBA00004389"/>
    </source>
</evidence>
<dbReference type="PANTHER" id="PTHR12154">
    <property type="entry name" value="GLYCOSYL TRANSFERASE-RELATED"/>
    <property type="match status" value="1"/>
</dbReference>
<reference evidence="7 8" key="1">
    <citation type="submission" date="2017-02" db="EMBL/GenBank/DDBJ databases">
        <authorList>
            <person name="Peterson S.W."/>
        </authorList>
    </citation>
    <scope>NUCLEOTIDE SEQUENCE [LARGE SCALE GENOMIC DNA]</scope>
    <source>
        <strain evidence="7 8">ATCC BAA-1030</strain>
    </source>
</reference>
<evidence type="ECO:0000256" key="5">
    <source>
        <dbReference type="ARBA" id="ARBA00023136"/>
    </source>
</evidence>
<feature type="transmembrane region" description="Helical" evidence="6">
    <location>
        <begin position="59"/>
        <end position="78"/>
    </location>
</feature>
<comment type="subcellular location">
    <subcellularLocation>
        <location evidence="1">Endoplasmic reticulum membrane</location>
        <topology evidence="1">Single-pass membrane protein</topology>
    </subcellularLocation>
</comment>
<dbReference type="EMBL" id="FUXI01000036">
    <property type="protein sequence ID" value="SKA09263.1"/>
    <property type="molecule type" value="Genomic_DNA"/>
</dbReference>
<organism evidence="7 8">
    <name type="scientific">Pilibacter termitis</name>
    <dbReference type="NCBI Taxonomy" id="263852"/>
    <lineage>
        <taxon>Bacteria</taxon>
        <taxon>Bacillati</taxon>
        <taxon>Bacillota</taxon>
        <taxon>Bacilli</taxon>
        <taxon>Lactobacillales</taxon>
        <taxon>Enterococcaceae</taxon>
        <taxon>Pilibacter</taxon>
    </lineage>
</organism>
<dbReference type="RefSeq" id="WP_078808288.1">
    <property type="nucleotide sequence ID" value="NZ_FUXI01000036.1"/>
</dbReference>